<dbReference type="InterPro" id="IPR007160">
    <property type="entry name" value="DUF362"/>
</dbReference>
<comment type="caution">
    <text evidence="2">The sequence shown here is derived from an EMBL/GenBank/DDBJ whole genome shotgun (WGS) entry which is preliminary data.</text>
</comment>
<dbReference type="RefSeq" id="WP_303670067.1">
    <property type="nucleotide sequence ID" value="NZ_SVCA01000010.1"/>
</dbReference>
<dbReference type="PROSITE" id="PS51257">
    <property type="entry name" value="PROKAR_LIPOPROTEIN"/>
    <property type="match status" value="1"/>
</dbReference>
<dbReference type="Pfam" id="PF04015">
    <property type="entry name" value="DUF362"/>
    <property type="match status" value="1"/>
</dbReference>
<dbReference type="Proteomes" id="UP000772151">
    <property type="component" value="Unassembled WGS sequence"/>
</dbReference>
<evidence type="ECO:0000313" key="2">
    <source>
        <dbReference type="EMBL" id="MBE6085952.1"/>
    </source>
</evidence>
<feature type="domain" description="DUF362" evidence="1">
    <location>
        <begin position="82"/>
        <end position="289"/>
    </location>
</feature>
<evidence type="ECO:0000259" key="1">
    <source>
        <dbReference type="Pfam" id="PF04015"/>
    </source>
</evidence>
<accession>A0A927WFV1</accession>
<dbReference type="AlphaFoldDB" id="A0A927WFV1"/>
<name>A0A927WFV1_SELRU</name>
<sequence>MNRRDFVKLSGMGLASVFLGGCGVSLLDGSKETAAVVEKKSPLLAHQVQDTDAPVVHLIRKVDEDAMLQAYESTGRQLAGKVGIKLTFETPGGPYLNPQFLSKVRQKVDGTFLDSNGFTPPRNTTEGHLQVAKEHGFTAVGPVDILDAEGEMDIPVINGKYLKYHRTGSHFANYDSMLSVVRFKAHHIRDYGGTLKNLTICLASISGKAIIHSAGREEVSYSPADMEEFLESMADAAKAAVDAKKDRWVFLNVLCGLQPDDDCEDAKPLADIGILASLDPVAVDQAAVDFTFGAAPSEAVRQKWEEKHNVRLLQYAEERGLGKRHYRLEEIV</sequence>
<gene>
    <name evidence="2" type="ORF">E7203_10955</name>
</gene>
<reference evidence="2" key="1">
    <citation type="submission" date="2019-04" db="EMBL/GenBank/DDBJ databases">
        <title>Evolution of Biomass-Degrading Anaerobic Consortia Revealed by Metagenomics.</title>
        <authorList>
            <person name="Peng X."/>
        </authorList>
    </citation>
    <scope>NUCLEOTIDE SEQUENCE</scope>
    <source>
        <strain evidence="2">SIG242</strain>
    </source>
</reference>
<proteinExistence type="predicted"/>
<dbReference type="EMBL" id="SVCA01000010">
    <property type="protein sequence ID" value="MBE6085952.1"/>
    <property type="molecule type" value="Genomic_DNA"/>
</dbReference>
<evidence type="ECO:0000313" key="3">
    <source>
        <dbReference type="Proteomes" id="UP000772151"/>
    </source>
</evidence>
<organism evidence="2 3">
    <name type="scientific">Selenomonas ruminantium</name>
    <dbReference type="NCBI Taxonomy" id="971"/>
    <lineage>
        <taxon>Bacteria</taxon>
        <taxon>Bacillati</taxon>
        <taxon>Bacillota</taxon>
        <taxon>Negativicutes</taxon>
        <taxon>Selenomonadales</taxon>
        <taxon>Selenomonadaceae</taxon>
        <taxon>Selenomonas</taxon>
    </lineage>
</organism>
<protein>
    <submittedName>
        <fullName evidence="2">DUF362 domain-containing protein</fullName>
    </submittedName>
</protein>